<keyword evidence="1" id="KW-0472">Membrane</keyword>
<evidence type="ECO:0000256" key="1">
    <source>
        <dbReference type="SAM" id="Phobius"/>
    </source>
</evidence>
<organism evidence="2 3">
    <name type="scientific">Fodinisporobacter ferrooxydans</name>
    <dbReference type="NCBI Taxonomy" id="2901836"/>
    <lineage>
        <taxon>Bacteria</taxon>
        <taxon>Bacillati</taxon>
        <taxon>Bacillota</taxon>
        <taxon>Bacilli</taxon>
        <taxon>Bacillales</taxon>
        <taxon>Alicyclobacillaceae</taxon>
        <taxon>Fodinisporobacter</taxon>
    </lineage>
</organism>
<evidence type="ECO:0000313" key="2">
    <source>
        <dbReference type="EMBL" id="UOF90720.1"/>
    </source>
</evidence>
<feature type="transmembrane region" description="Helical" evidence="1">
    <location>
        <begin position="88"/>
        <end position="107"/>
    </location>
</feature>
<dbReference type="EMBL" id="CP089291">
    <property type="protein sequence ID" value="UOF90720.1"/>
    <property type="molecule type" value="Genomic_DNA"/>
</dbReference>
<dbReference type="PANTHER" id="PTHR37314">
    <property type="entry name" value="SLR0142 PROTEIN"/>
    <property type="match status" value="1"/>
</dbReference>
<accession>A0ABY4CS69</accession>
<gene>
    <name evidence="2" type="ORF">LSG31_00105</name>
</gene>
<evidence type="ECO:0000313" key="3">
    <source>
        <dbReference type="Proteomes" id="UP000830167"/>
    </source>
</evidence>
<feature type="transmembrane region" description="Helical" evidence="1">
    <location>
        <begin position="119"/>
        <end position="136"/>
    </location>
</feature>
<dbReference type="Proteomes" id="UP000830167">
    <property type="component" value="Chromosome"/>
</dbReference>
<dbReference type="PANTHER" id="PTHR37314:SF4">
    <property type="entry name" value="UPF0700 TRANSMEMBRANE PROTEIN YOAK"/>
    <property type="match status" value="1"/>
</dbReference>
<keyword evidence="1" id="KW-1133">Transmembrane helix</keyword>
<feature type="transmembrane region" description="Helical" evidence="1">
    <location>
        <begin position="213"/>
        <end position="230"/>
    </location>
</feature>
<name>A0ABY4CS69_9BACL</name>
<dbReference type="RefSeq" id="WP_347437420.1">
    <property type="nucleotide sequence ID" value="NZ_CP089291.1"/>
</dbReference>
<feature type="transmembrane region" description="Helical" evidence="1">
    <location>
        <begin position="182"/>
        <end position="201"/>
    </location>
</feature>
<keyword evidence="1" id="KW-0812">Transmembrane</keyword>
<protein>
    <submittedName>
        <fullName evidence="2">DUF1275 domain-containing protein</fullName>
    </submittedName>
</protein>
<sequence>MSRTVCNILLVLLTVTSGCVDAIGFLGLGQVFTAAMTGNTVLFGLAIVHSDGLNAIAYLVALFGFILGAAAGAVMLRRIRKTTGWSRTVTFTLCFELAALVLFAIIVSASGVRVTRAKVDLMLLILAFAMGVQGVAARRIGVNGVTTTVITSTLTGLVETLVWKFGNNRLRIVEKSENTVPLISIVMWITVIVFYGMGAAICGAIEHHWQLQAIWLPIAIVFTVIVTAAVSEASIAAKQKTEISL</sequence>
<reference evidence="2" key="1">
    <citation type="submission" date="2021-12" db="EMBL/GenBank/DDBJ databases">
        <title>Alicyclobacillaceae gen. nov., sp. nov., isolated from chalcocite enrichment system.</title>
        <authorList>
            <person name="Jiang Z."/>
        </authorList>
    </citation>
    <scope>NUCLEOTIDE SEQUENCE</scope>
    <source>
        <strain evidence="2">MYW30-H2</strain>
    </source>
</reference>
<dbReference type="Pfam" id="PF06912">
    <property type="entry name" value="DUF1275"/>
    <property type="match status" value="1"/>
</dbReference>
<proteinExistence type="predicted"/>
<feature type="transmembrane region" description="Helical" evidence="1">
    <location>
        <begin position="55"/>
        <end position="76"/>
    </location>
</feature>
<dbReference type="InterPro" id="IPR010699">
    <property type="entry name" value="DUF1275"/>
</dbReference>
<dbReference type="PROSITE" id="PS51257">
    <property type="entry name" value="PROKAR_LIPOPROTEIN"/>
    <property type="match status" value="1"/>
</dbReference>
<keyword evidence="3" id="KW-1185">Reference proteome</keyword>